<organism evidence="1 2">
    <name type="scientific">Gemmobacter caeni</name>
    <dbReference type="NCBI Taxonomy" id="589035"/>
    <lineage>
        <taxon>Bacteria</taxon>
        <taxon>Pseudomonadati</taxon>
        <taxon>Pseudomonadota</taxon>
        <taxon>Alphaproteobacteria</taxon>
        <taxon>Rhodobacterales</taxon>
        <taxon>Paracoccaceae</taxon>
        <taxon>Gemmobacter</taxon>
    </lineage>
</organism>
<comment type="caution">
    <text evidence="1">The sequence shown here is derived from an EMBL/GenBank/DDBJ whole genome shotgun (WGS) entry which is preliminary data.</text>
</comment>
<proteinExistence type="predicted"/>
<accession>A0A2T6A2R4</accession>
<evidence type="ECO:0000313" key="2">
    <source>
        <dbReference type="Proteomes" id="UP000244224"/>
    </source>
</evidence>
<reference evidence="1 2" key="1">
    <citation type="submission" date="2018-04" db="EMBL/GenBank/DDBJ databases">
        <title>Genomic Encyclopedia of Archaeal and Bacterial Type Strains, Phase II (KMG-II): from individual species to whole genera.</title>
        <authorList>
            <person name="Goeker M."/>
        </authorList>
    </citation>
    <scope>NUCLEOTIDE SEQUENCE [LARGE SCALE GENOMIC DNA]</scope>
    <source>
        <strain evidence="1 2">DSM 21823</strain>
    </source>
</reference>
<keyword evidence="2" id="KW-1185">Reference proteome</keyword>
<dbReference type="RefSeq" id="WP_108131002.1">
    <property type="nucleotide sequence ID" value="NZ_QBKP01000046.1"/>
</dbReference>
<name>A0A2T6A2R4_9RHOB</name>
<gene>
    <name evidence="1" type="ORF">C8N34_1465</name>
</gene>
<dbReference type="OrthoDB" id="8373799at2"/>
<dbReference type="EMBL" id="QBKP01000046">
    <property type="protein sequence ID" value="PTX38103.1"/>
    <property type="molecule type" value="Genomic_DNA"/>
</dbReference>
<protein>
    <submittedName>
        <fullName evidence="1">Uncharacterized protein</fullName>
    </submittedName>
</protein>
<evidence type="ECO:0000313" key="1">
    <source>
        <dbReference type="EMBL" id="PTX38103.1"/>
    </source>
</evidence>
<dbReference type="Proteomes" id="UP000244224">
    <property type="component" value="Unassembled WGS sequence"/>
</dbReference>
<sequence>MQISFSPFRSDSILILSRQGDVLTIDGANLDFGPLPEGAVLPREAVNCDWLASDVTRIDGVIHLTLLLPHGPIPWPAPPEAHAVTHPEPIFVTTDGSILLPSYSPEEAAE</sequence>
<dbReference type="AlphaFoldDB" id="A0A2T6A2R4"/>